<accession>A0A1T5LQB5</accession>
<organism evidence="1 2">
    <name type="scientific">Krasilnikoviella flava</name>
    <dbReference type="NCBI Taxonomy" id="526729"/>
    <lineage>
        <taxon>Bacteria</taxon>
        <taxon>Bacillati</taxon>
        <taxon>Actinomycetota</taxon>
        <taxon>Actinomycetes</taxon>
        <taxon>Micrococcales</taxon>
        <taxon>Promicromonosporaceae</taxon>
        <taxon>Krasilnikoviella</taxon>
    </lineage>
</organism>
<evidence type="ECO:0000313" key="1">
    <source>
        <dbReference type="EMBL" id="SKC78111.1"/>
    </source>
</evidence>
<name>A0A1T5LQB5_9MICO</name>
<sequence>MRTAPGPLRPPALPSPVTSGLLLDLEQAANLSGVLRLRGDLYTTPDPEAPPAVARGDLVMARVAATLAALDTQFWFSGPTAALVHGLWTYRLADAVHLTQLYPPQVRRETESWDHRHKVTRHWTDLPWRDRVVVQGVPASAWCD</sequence>
<proteinExistence type="predicted"/>
<dbReference type="EMBL" id="FUZQ01000007">
    <property type="protein sequence ID" value="SKC78111.1"/>
    <property type="molecule type" value="Genomic_DNA"/>
</dbReference>
<gene>
    <name evidence="1" type="ORF">SAMN04324258_3732</name>
</gene>
<dbReference type="AlphaFoldDB" id="A0A1T5LQB5"/>
<dbReference type="STRING" id="526729.SAMN04324258_3732"/>
<keyword evidence="2" id="KW-1185">Reference proteome</keyword>
<evidence type="ECO:0000313" key="2">
    <source>
        <dbReference type="Proteomes" id="UP000189777"/>
    </source>
</evidence>
<dbReference type="Proteomes" id="UP000189777">
    <property type="component" value="Unassembled WGS sequence"/>
</dbReference>
<reference evidence="1 2" key="1">
    <citation type="submission" date="2017-02" db="EMBL/GenBank/DDBJ databases">
        <authorList>
            <person name="Peterson S.W."/>
        </authorList>
    </citation>
    <scope>NUCLEOTIDE SEQUENCE [LARGE SCALE GENOMIC DNA]</scope>
    <source>
        <strain evidence="1 2">DSM 21481</strain>
    </source>
</reference>
<protein>
    <submittedName>
        <fullName evidence="1">Uncharacterized protein</fullName>
    </submittedName>
</protein>